<feature type="domain" description="Glutaredoxin" evidence="8">
    <location>
        <begin position="4"/>
        <end position="65"/>
    </location>
</feature>
<evidence type="ECO:0000313" key="10">
    <source>
        <dbReference type="Proteomes" id="UP000007472"/>
    </source>
</evidence>
<dbReference type="PROSITE" id="PS00195">
    <property type="entry name" value="GLUTAREDOXIN_1"/>
    <property type="match status" value="1"/>
</dbReference>
<keyword evidence="3 6" id="KW-0249">Electron transport</keyword>
<dbReference type="Proteomes" id="UP000007472">
    <property type="component" value="Chromosome"/>
</dbReference>
<dbReference type="KEGG" id="teq:TEQUI_0742"/>
<accession>A0A654KH14</accession>
<reference evidence="9 10" key="1">
    <citation type="journal article" date="2011" name="J. Bacteriol.">
        <title>Genome sequence of Taylorella equigenitalis MCE9, the causative agent of contagious equine metritis.</title>
        <authorList>
            <person name="Hebert L."/>
            <person name="Moumen B."/>
            <person name="Duquesne F."/>
            <person name="Breuil M.F."/>
            <person name="Laugier C."/>
            <person name="Batto J.M."/>
            <person name="Renault P."/>
            <person name="Petry S."/>
        </authorList>
    </citation>
    <scope>NUCLEOTIDE SEQUENCE [LARGE SCALE GENOMIC DNA]</scope>
    <source>
        <strain evidence="9 10">MCE9</strain>
    </source>
</reference>
<dbReference type="PRINTS" id="PR00160">
    <property type="entry name" value="GLUTAREDOXIN"/>
</dbReference>
<dbReference type="Gene3D" id="3.40.30.10">
    <property type="entry name" value="Glutaredoxin"/>
    <property type="match status" value="1"/>
</dbReference>
<gene>
    <name evidence="9" type="ordered locus">TEQUI_0742</name>
</gene>
<feature type="compositionally biased region" description="Gly residues" evidence="7">
    <location>
        <begin position="92"/>
        <end position="106"/>
    </location>
</feature>
<keyword evidence="2 6" id="KW-0813">Transport</keyword>
<dbReference type="CDD" id="cd03418">
    <property type="entry name" value="GRX_GRXb_1_3_like"/>
    <property type="match status" value="1"/>
</dbReference>
<dbReference type="InterPro" id="IPR014025">
    <property type="entry name" value="Glutaredoxin_subgr"/>
</dbReference>
<dbReference type="AlphaFoldDB" id="A0A654KH14"/>
<dbReference type="Pfam" id="PF00462">
    <property type="entry name" value="Glutaredoxin"/>
    <property type="match status" value="1"/>
</dbReference>
<keyword evidence="4" id="KW-1015">Disulfide bond</keyword>
<name>A0A654KH14_TAYEM</name>
<dbReference type="GO" id="GO:0034599">
    <property type="term" value="P:cellular response to oxidative stress"/>
    <property type="evidence" value="ECO:0007669"/>
    <property type="project" value="TreeGrafter"/>
</dbReference>
<dbReference type="GO" id="GO:0005737">
    <property type="term" value="C:cytoplasm"/>
    <property type="evidence" value="ECO:0007669"/>
    <property type="project" value="TreeGrafter"/>
</dbReference>
<dbReference type="PANTHER" id="PTHR45694:SF18">
    <property type="entry name" value="GLUTAREDOXIN-1-RELATED"/>
    <property type="match status" value="1"/>
</dbReference>
<dbReference type="InterPro" id="IPR011900">
    <property type="entry name" value="GRX_bact"/>
</dbReference>
<dbReference type="PROSITE" id="PS51354">
    <property type="entry name" value="GLUTAREDOXIN_2"/>
    <property type="match status" value="1"/>
</dbReference>
<sequence>MANITMYYKPTCPYCMKADKLLREKGVTDIEKINVESDPSAKAEMVSRSGGRTTVPQIFINDEHIGGCDDLVKLNAEGGLDSKLSAESTKGGCTGEGGCCGACGGKGSDETENSNSN</sequence>
<proteinExistence type="inferred from homology"/>
<feature type="region of interest" description="Disordered" evidence="7">
    <location>
        <begin position="87"/>
        <end position="117"/>
    </location>
</feature>
<dbReference type="InterPro" id="IPR036249">
    <property type="entry name" value="Thioredoxin-like_sf"/>
</dbReference>
<dbReference type="PANTHER" id="PTHR45694">
    <property type="entry name" value="GLUTAREDOXIN 2"/>
    <property type="match status" value="1"/>
</dbReference>
<evidence type="ECO:0000256" key="4">
    <source>
        <dbReference type="ARBA" id="ARBA00023157"/>
    </source>
</evidence>
<evidence type="ECO:0000256" key="2">
    <source>
        <dbReference type="ARBA" id="ARBA00022448"/>
    </source>
</evidence>
<dbReference type="EMBL" id="CP002456">
    <property type="protein sequence ID" value="ADU91680.1"/>
    <property type="molecule type" value="Genomic_DNA"/>
</dbReference>
<dbReference type="InterPro" id="IPR002109">
    <property type="entry name" value="Glutaredoxin"/>
</dbReference>
<protein>
    <recommendedName>
        <fullName evidence="6">Glutaredoxin</fullName>
    </recommendedName>
</protein>
<dbReference type="GO" id="GO:0015038">
    <property type="term" value="F:glutathione disulfide oxidoreductase activity"/>
    <property type="evidence" value="ECO:0007669"/>
    <property type="project" value="UniProtKB-UniRule"/>
</dbReference>
<evidence type="ECO:0000256" key="5">
    <source>
        <dbReference type="ARBA" id="ARBA00023284"/>
    </source>
</evidence>
<evidence type="ECO:0000259" key="8">
    <source>
        <dbReference type="Pfam" id="PF00462"/>
    </source>
</evidence>
<dbReference type="InterPro" id="IPR011767">
    <property type="entry name" value="GLR_AS"/>
</dbReference>
<evidence type="ECO:0000256" key="1">
    <source>
        <dbReference type="ARBA" id="ARBA00007787"/>
    </source>
</evidence>
<evidence type="ECO:0000256" key="7">
    <source>
        <dbReference type="SAM" id="MobiDB-lite"/>
    </source>
</evidence>
<dbReference type="SUPFAM" id="SSF52833">
    <property type="entry name" value="Thioredoxin-like"/>
    <property type="match status" value="1"/>
</dbReference>
<organism evidence="9 10">
    <name type="scientific">Taylorella equigenitalis (strain MCE9)</name>
    <dbReference type="NCBI Taxonomy" id="937774"/>
    <lineage>
        <taxon>Bacteria</taxon>
        <taxon>Pseudomonadati</taxon>
        <taxon>Pseudomonadota</taxon>
        <taxon>Betaproteobacteria</taxon>
        <taxon>Burkholderiales</taxon>
        <taxon>Alcaligenaceae</taxon>
        <taxon>Taylorella</taxon>
    </lineage>
</organism>
<keyword evidence="6" id="KW-0963">Cytoplasm</keyword>
<evidence type="ECO:0000256" key="3">
    <source>
        <dbReference type="ARBA" id="ARBA00022982"/>
    </source>
</evidence>
<comment type="function">
    <text evidence="6">Has a glutathione-disulfide oxidoreductase activity in the presence of NADPH and glutathione reductase. Reduces low molecular weight disulfides and proteins.</text>
</comment>
<evidence type="ECO:0000313" key="9">
    <source>
        <dbReference type="EMBL" id="ADU91680.1"/>
    </source>
</evidence>
<evidence type="ECO:0000256" key="6">
    <source>
        <dbReference type="RuleBase" id="RU364065"/>
    </source>
</evidence>
<keyword evidence="5 6" id="KW-0676">Redox-active center</keyword>
<dbReference type="GO" id="GO:0045454">
    <property type="term" value="P:cell redox homeostasis"/>
    <property type="evidence" value="ECO:0007669"/>
    <property type="project" value="InterPro"/>
</dbReference>
<dbReference type="NCBIfam" id="TIGR02181">
    <property type="entry name" value="GRX_bact"/>
    <property type="match status" value="1"/>
</dbReference>
<comment type="similarity">
    <text evidence="1 6">Belongs to the glutaredoxin family.</text>
</comment>